<feature type="transmembrane region" description="Helical" evidence="1">
    <location>
        <begin position="329"/>
        <end position="357"/>
    </location>
</feature>
<evidence type="ECO:0000313" key="2">
    <source>
        <dbReference type="EMBL" id="KAH3665018.1"/>
    </source>
</evidence>
<dbReference type="AlphaFoldDB" id="A0A9P8P384"/>
<feature type="transmembrane region" description="Helical" evidence="1">
    <location>
        <begin position="16"/>
        <end position="41"/>
    </location>
</feature>
<evidence type="ECO:0000256" key="1">
    <source>
        <dbReference type="SAM" id="Phobius"/>
    </source>
</evidence>
<organism evidence="2 3">
    <name type="scientific">Ogataea polymorpha</name>
    <dbReference type="NCBI Taxonomy" id="460523"/>
    <lineage>
        <taxon>Eukaryota</taxon>
        <taxon>Fungi</taxon>
        <taxon>Dikarya</taxon>
        <taxon>Ascomycota</taxon>
        <taxon>Saccharomycotina</taxon>
        <taxon>Pichiomycetes</taxon>
        <taxon>Pichiales</taxon>
        <taxon>Pichiaceae</taxon>
        <taxon>Ogataea</taxon>
    </lineage>
</organism>
<comment type="caution">
    <text evidence="2">The sequence shown here is derived from an EMBL/GenBank/DDBJ whole genome shotgun (WGS) entry which is preliminary data.</text>
</comment>
<gene>
    <name evidence="2" type="ORF">OGATHE_003833</name>
</gene>
<keyword evidence="3" id="KW-1185">Reference proteome</keyword>
<dbReference type="Proteomes" id="UP000788993">
    <property type="component" value="Unassembled WGS sequence"/>
</dbReference>
<reference evidence="2" key="2">
    <citation type="submission" date="2021-01" db="EMBL/GenBank/DDBJ databases">
        <authorList>
            <person name="Schikora-Tamarit M.A."/>
        </authorList>
    </citation>
    <scope>NUCLEOTIDE SEQUENCE</scope>
    <source>
        <strain evidence="2">NCAIM Y.01608</strain>
    </source>
</reference>
<keyword evidence="1" id="KW-1133">Transmembrane helix</keyword>
<sequence length="382" mass="44313">MIISLSWPLLFTRATLYAVLVLASVFLVLLPWSIVSFSYFYGRLIPTPIYEQTVQLNYELRERGPYQIFNAADFFVHLAAVKNDNLFNDPVSEYEFYLSFEPKCLSSQKTIVGSRFSILDDTILNEELKPWELNLERVSLKSKFVNLWPITDNLKRSLQFSSDSNRPRSIEWQWPRSRSLCNEQDPIVDSPSSSWRFWNSHKNTKIEGGGGEVVPGMGIYYVNTQYFTLDCKENHSFLPPLMEKHVAPPELANKLHYSPTYNFHLLSLQPPAQSLVWSKSSYNDILENSRHMKFVLEFNQNQAFLENAKLRVVIKYNGLRWYLAQYPTLSFITGVLICWTVSSVVCVAVSAFIFMYYKRTVPPIKQDKTMTNLDSLLKGVER</sequence>
<proteinExistence type="predicted"/>
<name>A0A9P8P384_9ASCO</name>
<protein>
    <submittedName>
        <fullName evidence="2">Uncharacterized protein</fullName>
    </submittedName>
</protein>
<reference evidence="2" key="1">
    <citation type="journal article" date="2021" name="Open Biol.">
        <title>Shared evolutionary footprints suggest mitochondrial oxidative damage underlies multiple complex I losses in fungi.</title>
        <authorList>
            <person name="Schikora-Tamarit M.A."/>
            <person name="Marcet-Houben M."/>
            <person name="Nosek J."/>
            <person name="Gabaldon T."/>
        </authorList>
    </citation>
    <scope>NUCLEOTIDE SEQUENCE</scope>
    <source>
        <strain evidence="2">NCAIM Y.01608</strain>
    </source>
</reference>
<dbReference type="EMBL" id="JAEUBD010001178">
    <property type="protein sequence ID" value="KAH3665018.1"/>
    <property type="molecule type" value="Genomic_DNA"/>
</dbReference>
<keyword evidence="1" id="KW-0472">Membrane</keyword>
<accession>A0A9P8P384</accession>
<evidence type="ECO:0000313" key="3">
    <source>
        <dbReference type="Proteomes" id="UP000788993"/>
    </source>
</evidence>
<keyword evidence="1" id="KW-0812">Transmembrane</keyword>